<dbReference type="RefSeq" id="WP_257892872.1">
    <property type="nucleotide sequence ID" value="NZ_JAIMBW010000001.1"/>
</dbReference>
<dbReference type="SUPFAM" id="SSF56784">
    <property type="entry name" value="HAD-like"/>
    <property type="match status" value="1"/>
</dbReference>
<dbReference type="NCBIfam" id="TIGR01459">
    <property type="entry name" value="HAD-SF-IIA-hyp4"/>
    <property type="match status" value="1"/>
</dbReference>
<keyword evidence="1" id="KW-0378">Hydrolase</keyword>
<dbReference type="CDD" id="cd07525">
    <property type="entry name" value="HAD_like"/>
    <property type="match status" value="1"/>
</dbReference>
<dbReference type="AlphaFoldDB" id="A0A975YHW9"/>
<dbReference type="EMBL" id="CP078073">
    <property type="protein sequence ID" value="QXL89856.1"/>
    <property type="molecule type" value="Genomic_DNA"/>
</dbReference>
<proteinExistence type="predicted"/>
<dbReference type="Gene3D" id="3.40.50.1000">
    <property type="entry name" value="HAD superfamily/HAD-like"/>
    <property type="match status" value="2"/>
</dbReference>
<dbReference type="PANTHER" id="PTHR19288:SF90">
    <property type="entry name" value="OS08G0542600 PROTEIN"/>
    <property type="match status" value="1"/>
</dbReference>
<sequence length="290" mass="31162">MTRIIETLADISDAYDAVFCDLWGCVHDGIHAFEEAVAALRAFKAGGGTVLLLTNAPRPRASVATQLDRIGVPRDSWDVIATSGDSARAAMLTGAVGEKVWHIGEAHDSPFFAPMDLVGDALDITRVPLDEAEGIVCTGPFDPKADPAEMRPQFLLAKTRGLKLLCANPDIVVDRGDSREWCAGALAQLYTEMGGESLYFGKPHPPIYDLARRRLVQMGKPAPDNRILAIGDGILTDIPGGIGENIDTLFITGGLARAETGTNRQPDPTKLAHFLTEAQLEPTYSIGMLR</sequence>
<keyword evidence="2" id="KW-1185">Reference proteome</keyword>
<dbReference type="Proteomes" id="UP000693972">
    <property type="component" value="Unassembled WGS sequence"/>
</dbReference>
<dbReference type="InterPro" id="IPR023214">
    <property type="entry name" value="HAD_sf"/>
</dbReference>
<dbReference type="EMBL" id="JAIMBW010000001">
    <property type="protein sequence ID" value="MBY4893156.1"/>
    <property type="molecule type" value="Genomic_DNA"/>
</dbReference>
<name>A0A975YHW9_9RHOB</name>
<dbReference type="Pfam" id="PF13344">
    <property type="entry name" value="Hydrolase_6"/>
    <property type="match status" value="1"/>
</dbReference>
<evidence type="ECO:0000313" key="1">
    <source>
        <dbReference type="EMBL" id="QXL89856.1"/>
    </source>
</evidence>
<dbReference type="GO" id="GO:0005737">
    <property type="term" value="C:cytoplasm"/>
    <property type="evidence" value="ECO:0007669"/>
    <property type="project" value="TreeGrafter"/>
</dbReference>
<dbReference type="GO" id="GO:0016791">
    <property type="term" value="F:phosphatase activity"/>
    <property type="evidence" value="ECO:0007669"/>
    <property type="project" value="TreeGrafter"/>
</dbReference>
<reference evidence="1 2" key="1">
    <citation type="submission" date="2021-07" db="EMBL/GenBank/DDBJ databases">
        <title>Karlodiniumbacter phycospheric gen. nov., sp. nov., a phycosphere bacterium isolated from karlodinium veneficum.</title>
        <authorList>
            <person name="Peng Y."/>
            <person name="Jiang L."/>
            <person name="Lee J."/>
        </authorList>
    </citation>
    <scope>NUCLEOTIDE SEQUENCE</scope>
    <source>
        <strain evidence="1 2">N5</strain>
    </source>
</reference>
<protein>
    <submittedName>
        <fullName evidence="1">TIGR01459 family HAD-type hydrolase</fullName>
    </submittedName>
</protein>
<dbReference type="Pfam" id="PF13242">
    <property type="entry name" value="Hydrolase_like"/>
    <property type="match status" value="1"/>
</dbReference>
<dbReference type="InterPro" id="IPR006357">
    <property type="entry name" value="HAD-SF_hydro_IIA"/>
</dbReference>
<dbReference type="PANTHER" id="PTHR19288">
    <property type="entry name" value="4-NITROPHENYLPHOSPHATASE-RELATED"/>
    <property type="match status" value="1"/>
</dbReference>
<gene>
    <name evidence="1" type="ORF">KUL25_10305</name>
</gene>
<accession>A0A975YHW9</accession>
<dbReference type="InterPro" id="IPR006356">
    <property type="entry name" value="HAD-SF_hydro_IIA_hyp3"/>
</dbReference>
<organism evidence="1">
    <name type="scientific">Gymnodinialimonas phycosphaerae</name>
    <dbReference type="NCBI Taxonomy" id="2841589"/>
    <lineage>
        <taxon>Bacteria</taxon>
        <taxon>Pseudomonadati</taxon>
        <taxon>Pseudomonadota</taxon>
        <taxon>Alphaproteobacteria</taxon>
        <taxon>Rhodobacterales</taxon>
        <taxon>Paracoccaceae</taxon>
        <taxon>Gymnodinialimonas</taxon>
    </lineage>
</organism>
<evidence type="ECO:0000313" key="2">
    <source>
        <dbReference type="Proteomes" id="UP000693972"/>
    </source>
</evidence>
<dbReference type="InterPro" id="IPR036412">
    <property type="entry name" value="HAD-like_sf"/>
</dbReference>